<name>W1XYG0_9ZZZZ</name>
<feature type="region of interest" description="Disordered" evidence="1">
    <location>
        <begin position="1"/>
        <end position="23"/>
    </location>
</feature>
<dbReference type="EMBL" id="AZMM01011674">
    <property type="protein sequence ID" value="ETJ33894.1"/>
    <property type="molecule type" value="Genomic_DNA"/>
</dbReference>
<dbReference type="AlphaFoldDB" id="W1XYG0"/>
<gene>
    <name evidence="2" type="ORF">Q604_UNBC11674G0001</name>
</gene>
<proteinExistence type="predicted"/>
<sequence length="23" mass="2771">MNEKNIKHSQNFITSKHNIDKIM</sequence>
<organism evidence="2">
    <name type="scientific">human gut metagenome</name>
    <dbReference type="NCBI Taxonomy" id="408170"/>
    <lineage>
        <taxon>unclassified sequences</taxon>
        <taxon>metagenomes</taxon>
        <taxon>organismal metagenomes</taxon>
    </lineage>
</organism>
<evidence type="ECO:0000256" key="1">
    <source>
        <dbReference type="SAM" id="MobiDB-lite"/>
    </source>
</evidence>
<protein>
    <submittedName>
        <fullName evidence="2">Uncharacterized protein</fullName>
    </submittedName>
</protein>
<accession>W1XYG0</accession>
<comment type="caution">
    <text evidence="2">The sequence shown here is derived from an EMBL/GenBank/DDBJ whole genome shotgun (WGS) entry which is preliminary data.</text>
</comment>
<evidence type="ECO:0000313" key="2">
    <source>
        <dbReference type="EMBL" id="ETJ33894.1"/>
    </source>
</evidence>
<feature type="non-terminal residue" evidence="2">
    <location>
        <position position="23"/>
    </location>
</feature>
<reference evidence="2" key="1">
    <citation type="submission" date="2013-12" db="EMBL/GenBank/DDBJ databases">
        <title>A Varibaculum cambriense genome reconstructed from a premature infant gut community with otherwise low bacterial novelty that shifts toward anaerobic metabolism during the third week of life.</title>
        <authorList>
            <person name="Brown C.T."/>
            <person name="Sharon I."/>
            <person name="Thomas B.C."/>
            <person name="Castelle C.J."/>
            <person name="Morowitz M.J."/>
            <person name="Banfield J.F."/>
        </authorList>
    </citation>
    <scope>NUCLEOTIDE SEQUENCE</scope>
</reference>